<keyword evidence="13" id="KW-1185">Reference proteome</keyword>
<evidence type="ECO:0000256" key="8">
    <source>
        <dbReference type="ARBA" id="ARBA00023224"/>
    </source>
</evidence>
<dbReference type="Proteomes" id="UP000274756">
    <property type="component" value="Unassembled WGS sequence"/>
</dbReference>
<keyword evidence="4 9" id="KW-1133">Transmembrane helix</keyword>
<feature type="transmembrane region" description="Helical" evidence="9">
    <location>
        <begin position="216"/>
        <end position="240"/>
    </location>
</feature>
<evidence type="ECO:0000256" key="2">
    <source>
        <dbReference type="ARBA" id="ARBA00022475"/>
    </source>
</evidence>
<name>A0A0N4U2Y6_DRAME</name>
<feature type="transmembrane region" description="Helical" evidence="9">
    <location>
        <begin position="6"/>
        <end position="32"/>
    </location>
</feature>
<feature type="domain" description="G-protein coupled receptors family 1 profile" evidence="10">
    <location>
        <begin position="23"/>
        <end position="276"/>
    </location>
</feature>
<dbReference type="Gene3D" id="1.20.1070.10">
    <property type="entry name" value="Rhodopsin 7-helix transmembrane proteins"/>
    <property type="match status" value="1"/>
</dbReference>
<evidence type="ECO:0000256" key="5">
    <source>
        <dbReference type="ARBA" id="ARBA00023040"/>
    </source>
</evidence>
<dbReference type="AlphaFoldDB" id="A0A0N4U2Y6"/>
<feature type="transmembrane region" description="Helical" evidence="9">
    <location>
        <begin position="86"/>
        <end position="108"/>
    </location>
</feature>
<feature type="transmembrane region" description="Helical" evidence="9">
    <location>
        <begin position="252"/>
        <end position="281"/>
    </location>
</feature>
<dbReference type="CDD" id="cd00637">
    <property type="entry name" value="7tm_classA_rhodopsin-like"/>
    <property type="match status" value="1"/>
</dbReference>
<dbReference type="STRING" id="318479.A0A0N4U2Y6"/>
<evidence type="ECO:0000256" key="9">
    <source>
        <dbReference type="SAM" id="Phobius"/>
    </source>
</evidence>
<dbReference type="Pfam" id="PF00001">
    <property type="entry name" value="7tm_1"/>
    <property type="match status" value="1"/>
</dbReference>
<keyword evidence="2" id="KW-1003">Cell membrane</keyword>
<dbReference type="OrthoDB" id="9894375at2759"/>
<proteinExistence type="predicted"/>
<evidence type="ECO:0000256" key="7">
    <source>
        <dbReference type="ARBA" id="ARBA00023170"/>
    </source>
</evidence>
<keyword evidence="8" id="KW-0807">Transducer</keyword>
<keyword evidence="3 9" id="KW-0812">Transmembrane</keyword>
<dbReference type="GO" id="GO:0005886">
    <property type="term" value="C:plasma membrane"/>
    <property type="evidence" value="ECO:0007669"/>
    <property type="project" value="UniProtKB-SubCell"/>
</dbReference>
<dbReference type="PRINTS" id="PR00237">
    <property type="entry name" value="GPCRRHODOPSN"/>
</dbReference>
<dbReference type="GO" id="GO:0004930">
    <property type="term" value="F:G protein-coupled receptor activity"/>
    <property type="evidence" value="ECO:0007669"/>
    <property type="project" value="UniProtKB-KW"/>
</dbReference>
<dbReference type="InterPro" id="IPR000276">
    <property type="entry name" value="GPCR_Rhodpsn"/>
</dbReference>
<evidence type="ECO:0000313" key="12">
    <source>
        <dbReference type="Proteomes" id="UP000038040"/>
    </source>
</evidence>
<protein>
    <submittedName>
        <fullName evidence="14">G_PROTEIN_RECEP_F1_2 domain-containing protein</fullName>
    </submittedName>
</protein>
<dbReference type="InterPro" id="IPR017452">
    <property type="entry name" value="GPCR_Rhodpsn_7TM"/>
</dbReference>
<feature type="transmembrane region" description="Helical" evidence="9">
    <location>
        <begin position="170"/>
        <end position="191"/>
    </location>
</feature>
<keyword evidence="7" id="KW-0675">Receptor</keyword>
<dbReference type="InterPro" id="IPR050569">
    <property type="entry name" value="TAAR"/>
</dbReference>
<keyword evidence="5" id="KW-0297">G-protein coupled receptor</keyword>
<keyword evidence="6 9" id="KW-0472">Membrane</keyword>
<dbReference type="WBParaSite" id="DME_0000106701-mRNA-1">
    <property type="protein sequence ID" value="DME_0000106701-mRNA-1"/>
    <property type="gene ID" value="DME_0000106701"/>
</dbReference>
<organism evidence="12 14">
    <name type="scientific">Dracunculus medinensis</name>
    <name type="common">Guinea worm</name>
    <dbReference type="NCBI Taxonomy" id="318479"/>
    <lineage>
        <taxon>Eukaryota</taxon>
        <taxon>Metazoa</taxon>
        <taxon>Ecdysozoa</taxon>
        <taxon>Nematoda</taxon>
        <taxon>Chromadorea</taxon>
        <taxon>Rhabditida</taxon>
        <taxon>Spirurina</taxon>
        <taxon>Dracunculoidea</taxon>
        <taxon>Dracunculidae</taxon>
        <taxon>Dracunculus</taxon>
    </lineage>
</organism>
<evidence type="ECO:0000313" key="13">
    <source>
        <dbReference type="Proteomes" id="UP000274756"/>
    </source>
</evidence>
<dbReference type="SUPFAM" id="SSF81321">
    <property type="entry name" value="Family A G protein-coupled receptor-like"/>
    <property type="match status" value="1"/>
</dbReference>
<evidence type="ECO:0000256" key="1">
    <source>
        <dbReference type="ARBA" id="ARBA00004651"/>
    </source>
</evidence>
<dbReference type="EMBL" id="UYYG01001152">
    <property type="protein sequence ID" value="VDN55454.1"/>
    <property type="molecule type" value="Genomic_DNA"/>
</dbReference>
<evidence type="ECO:0000256" key="6">
    <source>
        <dbReference type="ARBA" id="ARBA00023136"/>
    </source>
</evidence>
<reference evidence="14" key="1">
    <citation type="submission" date="2017-02" db="UniProtKB">
        <authorList>
            <consortium name="WormBaseParasite"/>
        </authorList>
    </citation>
    <scope>IDENTIFICATION</scope>
</reference>
<feature type="transmembrane region" description="Helical" evidence="9">
    <location>
        <begin position="44"/>
        <end position="66"/>
    </location>
</feature>
<dbReference type="PANTHER" id="PTHR24249">
    <property type="entry name" value="HISTAMINE RECEPTOR-RELATED G-PROTEIN COUPLED RECEPTOR"/>
    <property type="match status" value="1"/>
</dbReference>
<evidence type="ECO:0000256" key="3">
    <source>
        <dbReference type="ARBA" id="ARBA00022692"/>
    </source>
</evidence>
<evidence type="ECO:0000313" key="11">
    <source>
        <dbReference type="EMBL" id="VDN55454.1"/>
    </source>
</evidence>
<sequence>MDELRLSLYTICIPIILLLCSLAAILNIFVLLSRLHVRSRSNTLELIYSLATSDTWTSIIVAASLFRNSYMTVVLGYVHTSLCFPLTLEALRSGGLLTGMLHLFALAIHHYLSTSKPFDHEQILSRRKIHVIIVLIWTIPPVAHIIYFASWPGQGYRIKNCTVVAFYDHLYFRAIISTIIISLMLSTGYLYSKLLIKLKKTHVKASSSTTWKRRTVVTSGLIFGTFLVGWLPASLLYVLTAEGMPLYAQNSIWLNIFSLTSLVLIMIKSLTNPIIYFLIYLRPR</sequence>
<evidence type="ECO:0000313" key="14">
    <source>
        <dbReference type="WBParaSite" id="DME_0000106701-mRNA-1"/>
    </source>
</evidence>
<comment type="subcellular location">
    <subcellularLocation>
        <location evidence="1">Cell membrane</location>
        <topology evidence="1">Multi-pass membrane protein</topology>
    </subcellularLocation>
</comment>
<feature type="transmembrane region" description="Helical" evidence="9">
    <location>
        <begin position="129"/>
        <end position="150"/>
    </location>
</feature>
<accession>A0A0N4U2Y6</accession>
<gene>
    <name evidence="11" type="ORF">DME_LOCUS5427</name>
</gene>
<reference evidence="11 13" key="2">
    <citation type="submission" date="2018-11" db="EMBL/GenBank/DDBJ databases">
        <authorList>
            <consortium name="Pathogen Informatics"/>
        </authorList>
    </citation>
    <scope>NUCLEOTIDE SEQUENCE [LARGE SCALE GENOMIC DNA]</scope>
</reference>
<dbReference type="PROSITE" id="PS50262">
    <property type="entry name" value="G_PROTEIN_RECEP_F1_2"/>
    <property type="match status" value="1"/>
</dbReference>
<evidence type="ECO:0000259" key="10">
    <source>
        <dbReference type="PROSITE" id="PS50262"/>
    </source>
</evidence>
<evidence type="ECO:0000256" key="4">
    <source>
        <dbReference type="ARBA" id="ARBA00022989"/>
    </source>
</evidence>
<dbReference type="PANTHER" id="PTHR24249:SF418">
    <property type="entry name" value="G-PROTEIN COUPLED RECEPTORS FAMILY 1 PROFILE DOMAIN-CONTAINING PROTEIN"/>
    <property type="match status" value="1"/>
</dbReference>
<dbReference type="Proteomes" id="UP000038040">
    <property type="component" value="Unplaced"/>
</dbReference>